<gene>
    <name evidence="2" type="ORF">BEK98_16355</name>
</gene>
<organism evidence="2 3">
    <name type="scientific">Streptomyces diastatochromogenes</name>
    <dbReference type="NCBI Taxonomy" id="42236"/>
    <lineage>
        <taxon>Bacteria</taxon>
        <taxon>Bacillati</taxon>
        <taxon>Actinomycetota</taxon>
        <taxon>Actinomycetes</taxon>
        <taxon>Kitasatosporales</taxon>
        <taxon>Streptomycetaceae</taxon>
        <taxon>Streptomyces</taxon>
    </lineage>
</organism>
<keyword evidence="1" id="KW-0732">Signal</keyword>
<accession>A0A233SJ89</accession>
<dbReference type="AlphaFoldDB" id="A0A233SJ89"/>
<name>A0A233SJ89_STRDA</name>
<evidence type="ECO:0000313" key="2">
    <source>
        <dbReference type="EMBL" id="OXY95708.1"/>
    </source>
</evidence>
<sequence>MFKAVRGIAFGVVLMAALTACGSSDGGQGGGSDPKKTSPIVLDPDMVLRALISKAAAPKGWQGGGGDLFDSDKVTEVCRENTSSDCVGLSTVGRSTISPEDENLDSVEIRVYAFQSPDDAKVTMKAFVAHDRKYSVDGSKPPRISTDAEETEAFTLTDHTDVIMRVGGVVVSLRGPGGDRQPDYQTLAKVQIDRIKTAATGKNPDA</sequence>
<feature type="chain" id="PRO_5012240725" description="Lipoprotein" evidence="1">
    <location>
        <begin position="23"/>
        <end position="206"/>
    </location>
</feature>
<keyword evidence="3" id="KW-1185">Reference proteome</keyword>
<feature type="signal peptide" evidence="1">
    <location>
        <begin position="1"/>
        <end position="22"/>
    </location>
</feature>
<evidence type="ECO:0000313" key="3">
    <source>
        <dbReference type="Proteomes" id="UP000215483"/>
    </source>
</evidence>
<protein>
    <recommendedName>
        <fullName evidence="4">Lipoprotein</fullName>
    </recommendedName>
</protein>
<comment type="caution">
    <text evidence="2">The sequence shown here is derived from an EMBL/GenBank/DDBJ whole genome shotgun (WGS) entry which is preliminary data.</text>
</comment>
<dbReference type="EMBL" id="MCGQ01000013">
    <property type="protein sequence ID" value="OXY95708.1"/>
    <property type="molecule type" value="Genomic_DNA"/>
</dbReference>
<evidence type="ECO:0000256" key="1">
    <source>
        <dbReference type="SAM" id="SignalP"/>
    </source>
</evidence>
<dbReference type="Proteomes" id="UP000215483">
    <property type="component" value="Unassembled WGS sequence"/>
</dbReference>
<dbReference type="PROSITE" id="PS51257">
    <property type="entry name" value="PROKAR_LIPOPROTEIN"/>
    <property type="match status" value="1"/>
</dbReference>
<evidence type="ECO:0008006" key="4">
    <source>
        <dbReference type="Google" id="ProtNLM"/>
    </source>
</evidence>
<proteinExistence type="predicted"/>
<reference evidence="2 3" key="1">
    <citation type="submission" date="2016-07" db="EMBL/GenBank/DDBJ databases">
        <title>Draft genome of Streptomyces diastatochromogenes.</title>
        <authorList>
            <person name="Podduturi R."/>
            <person name="Lukassen M.B."/>
            <person name="Clausen N."/>
            <person name="Nielsen J.L."/>
            <person name="Jorgensen N.O."/>
        </authorList>
    </citation>
    <scope>NUCLEOTIDE SEQUENCE [LARGE SCALE GENOMIC DNA]</scope>
    <source>
        <strain evidence="2 3">DSM 40608</strain>
    </source>
</reference>